<reference evidence="1" key="2">
    <citation type="journal article" date="2021" name="Genome Biol. Evol.">
        <title>Developing a high-quality reference genome for a parasitic bivalve with doubly uniparental inheritance (Bivalvia: Unionida).</title>
        <authorList>
            <person name="Smith C.H."/>
        </authorList>
    </citation>
    <scope>NUCLEOTIDE SEQUENCE</scope>
    <source>
        <strain evidence="1">CHS0354</strain>
        <tissue evidence="1">Mantle</tissue>
    </source>
</reference>
<proteinExistence type="predicted"/>
<dbReference type="Proteomes" id="UP001195483">
    <property type="component" value="Unassembled WGS sequence"/>
</dbReference>
<sequence length="107" mass="12522">MAMHTDFVWTTGCRNFGANQVPLFGIIQINHHVWSICMVYRLFYSKSYHYTVLFNYRDSSVFVRVILHCAYLDTSICGISPITLKTLYLYCRVYNTSENWVVGYAVI</sequence>
<evidence type="ECO:0000313" key="2">
    <source>
        <dbReference type="Proteomes" id="UP001195483"/>
    </source>
</evidence>
<reference evidence="1" key="3">
    <citation type="submission" date="2023-05" db="EMBL/GenBank/DDBJ databases">
        <authorList>
            <person name="Smith C.H."/>
        </authorList>
    </citation>
    <scope>NUCLEOTIDE SEQUENCE</scope>
    <source>
        <strain evidence="1">CHS0354</strain>
        <tissue evidence="1">Mantle</tissue>
    </source>
</reference>
<evidence type="ECO:0000313" key="1">
    <source>
        <dbReference type="EMBL" id="KAK3610388.1"/>
    </source>
</evidence>
<comment type="caution">
    <text evidence="1">The sequence shown here is derived from an EMBL/GenBank/DDBJ whole genome shotgun (WGS) entry which is preliminary data.</text>
</comment>
<protein>
    <submittedName>
        <fullName evidence="1">Uncharacterized protein</fullName>
    </submittedName>
</protein>
<accession>A0AAE0TIS1</accession>
<dbReference type="EMBL" id="JAEAOA010000568">
    <property type="protein sequence ID" value="KAK3610388.1"/>
    <property type="molecule type" value="Genomic_DNA"/>
</dbReference>
<name>A0AAE0TIS1_9BIVA</name>
<gene>
    <name evidence="1" type="ORF">CHS0354_008671</name>
</gene>
<reference evidence="1" key="1">
    <citation type="journal article" date="2021" name="Genome Biol. Evol.">
        <title>A High-Quality Reference Genome for a Parasitic Bivalve with Doubly Uniparental Inheritance (Bivalvia: Unionida).</title>
        <authorList>
            <person name="Smith C.H."/>
        </authorList>
    </citation>
    <scope>NUCLEOTIDE SEQUENCE</scope>
    <source>
        <strain evidence="1">CHS0354</strain>
    </source>
</reference>
<organism evidence="1 2">
    <name type="scientific">Potamilus streckersoni</name>
    <dbReference type="NCBI Taxonomy" id="2493646"/>
    <lineage>
        <taxon>Eukaryota</taxon>
        <taxon>Metazoa</taxon>
        <taxon>Spiralia</taxon>
        <taxon>Lophotrochozoa</taxon>
        <taxon>Mollusca</taxon>
        <taxon>Bivalvia</taxon>
        <taxon>Autobranchia</taxon>
        <taxon>Heteroconchia</taxon>
        <taxon>Palaeoheterodonta</taxon>
        <taxon>Unionida</taxon>
        <taxon>Unionoidea</taxon>
        <taxon>Unionidae</taxon>
        <taxon>Ambleminae</taxon>
        <taxon>Lampsilini</taxon>
        <taxon>Potamilus</taxon>
    </lineage>
</organism>
<keyword evidence="2" id="KW-1185">Reference proteome</keyword>
<dbReference type="AlphaFoldDB" id="A0AAE0TIS1"/>